<dbReference type="InterPro" id="IPR006091">
    <property type="entry name" value="Acyl-CoA_Oxase/DH_mid-dom"/>
</dbReference>
<evidence type="ECO:0000259" key="11">
    <source>
        <dbReference type="Pfam" id="PF02770"/>
    </source>
</evidence>
<organism evidence="13 14">
    <name type="scientific">Perkinsus olseni</name>
    <name type="common">Perkinsus atlanticus</name>
    <dbReference type="NCBI Taxonomy" id="32597"/>
    <lineage>
        <taxon>Eukaryota</taxon>
        <taxon>Sar</taxon>
        <taxon>Alveolata</taxon>
        <taxon>Perkinsozoa</taxon>
        <taxon>Perkinsea</taxon>
        <taxon>Perkinsida</taxon>
        <taxon>Perkinsidae</taxon>
        <taxon>Perkinsus</taxon>
    </lineage>
</organism>
<dbReference type="Pfam" id="PF02770">
    <property type="entry name" value="Acyl-CoA_dh_M"/>
    <property type="match status" value="1"/>
</dbReference>
<dbReference type="InterPro" id="IPR009075">
    <property type="entry name" value="AcylCo_DH/oxidase_C"/>
</dbReference>
<evidence type="ECO:0000256" key="2">
    <source>
        <dbReference type="ARBA" id="ARBA00007347"/>
    </source>
</evidence>
<keyword evidence="5" id="KW-0274">FAD</keyword>
<dbReference type="Proteomes" id="UP000572268">
    <property type="component" value="Unassembled WGS sequence"/>
</dbReference>
<evidence type="ECO:0000256" key="4">
    <source>
        <dbReference type="ARBA" id="ARBA00022630"/>
    </source>
</evidence>
<evidence type="ECO:0000256" key="8">
    <source>
        <dbReference type="SAM" id="Coils"/>
    </source>
</evidence>
<proteinExistence type="inferred from homology"/>
<keyword evidence="4" id="KW-0285">Flavoprotein</keyword>
<dbReference type="InterPro" id="IPR013892">
    <property type="entry name" value="Cyt_c_biogenesis_Cmc1-like"/>
</dbReference>
<feature type="domain" description="Acyl-CoA dehydrogenase/oxidase C-terminal" evidence="10">
    <location>
        <begin position="260"/>
        <end position="416"/>
    </location>
</feature>
<evidence type="ECO:0000256" key="7">
    <source>
        <dbReference type="ARBA" id="ARBA00023157"/>
    </source>
</evidence>
<evidence type="ECO:0000256" key="6">
    <source>
        <dbReference type="ARBA" id="ARBA00023002"/>
    </source>
</evidence>
<dbReference type="Pfam" id="PF08583">
    <property type="entry name" value="Cmc1"/>
    <property type="match status" value="1"/>
</dbReference>
<keyword evidence="8" id="KW-0175">Coiled coil</keyword>
<feature type="coiled-coil region" evidence="8">
    <location>
        <begin position="636"/>
        <end position="670"/>
    </location>
</feature>
<comment type="similarity">
    <text evidence="3">Belongs to the acyl-CoA dehydrogenase family.</text>
</comment>
<keyword evidence="7" id="KW-1015">Disulfide bond</keyword>
<sequence length="1063" mass="119573">MSPPYGSVVPYGEPSWYRSDHDSPYYNQSHRDWRDRCRKFVESEIIPYVKEWEEAKKVPLDVYEKLYKAGLTPCVVGERGFDFADPSVAPKPKGYDVFHELILLDELSRCGSGGVVGGLVVGYSIGLTPVMNFARPSVRDRVVPACLRGEEFISLAVTEPQTGSDVASIRATAKLSADGKHYIVNGEKKWITNGIFSDYFTTAVRTGPEGMNGISVLLVPKGPGVTVRQMDCQGVWSSGTTFVEFNDVKVPVENLLGKENEGFKVIMFNFNHERWGFVVQAVRFSRLLYEISFKYAQKRKTFGKALIEHPVIRWKLAEMARQIEGAQGWMESLTHQMCTMPPKQAVLMLGGPLALCKAHCTKMFEYCAREASQIFGGNAYTRSGLGEVVERLYRDVRALAIPGGSEEIMLDLAGEEVIASIIVSGSYRNAVSSAIVSTFTSTGFARPLSWPLARILSEMAYLLVCVFYLRGDGGDPEKVGVLQLQRDGKSSLIYSLSRSCADGLTIAFELLERSTCEGKSLADIAMMSQEHPRPDHRLTVQPASVEIPPAEMAAGLTRSVDLSTSPGLESAAVRLLLRSGVEDLDDVGLEAVSWRHAHRHFVGEKSPDRSGMANLHDMLPVCDVSWEQLDGLEAGLRERKEKMAHIKSQILGAEEEQRGLKDEVEKLSRTPVCLTELDVDCILGGADGFNAIRATNCRWMSAAESLMARCYEMCHQLRCHNDGLAARQRMTHRLAELEEAGRQVGLEIEALEHKLEPIGDLRREVSSRGKQIDRLERGILRAAKRAGHDRTRELAEDVQRQEDCLSALMEEYAALSQVYHVEPEIDGEDAQEKIRRRNGDILSLSLRLKRLQRERSAREEAGRAVDRRCSDFDQTVGQLRDEGEKRGQYEHTLPPEDDFPEYADERQQHIPGALEPPEPVVEPLEYLSQDSLPKFTEDQLRESRMRRIPYAEVREAVMLERAEEAEVTKIIGAEIRAKCRPEIDEYVDCVTDRYLSLLQCKPIAWKMRRCVKKYETSDFVANRMRELMAEREEAGTSITKRNELSKANKCFIPKEYSEADHRL</sequence>
<dbReference type="AlphaFoldDB" id="A0A7J6LQ05"/>
<comment type="caution">
    <text evidence="13">The sequence shown here is derived from an EMBL/GenBank/DDBJ whole genome shotgun (WGS) entry which is preliminary data.</text>
</comment>
<evidence type="ECO:0000313" key="13">
    <source>
        <dbReference type="EMBL" id="KAF4660991.1"/>
    </source>
</evidence>
<evidence type="ECO:0000256" key="3">
    <source>
        <dbReference type="ARBA" id="ARBA00009347"/>
    </source>
</evidence>
<feature type="domain" description="Acyl-CoA dehydrogenase/oxidase N-terminal" evidence="12">
    <location>
        <begin position="28"/>
        <end position="150"/>
    </location>
</feature>
<dbReference type="InterPro" id="IPR013786">
    <property type="entry name" value="AcylCoA_DH/ox_N"/>
</dbReference>
<gene>
    <name evidence="13" type="ORF">FOL46_005896</name>
</gene>
<dbReference type="SUPFAM" id="SSF47203">
    <property type="entry name" value="Acyl-CoA dehydrogenase C-terminal domain-like"/>
    <property type="match status" value="1"/>
</dbReference>
<dbReference type="EMBL" id="JABANN010000369">
    <property type="protein sequence ID" value="KAF4660991.1"/>
    <property type="molecule type" value="Genomic_DNA"/>
</dbReference>
<accession>A0A7J6LQ05</accession>
<dbReference type="Gene3D" id="2.40.110.10">
    <property type="entry name" value="Butyryl-CoA Dehydrogenase, subunit A, domain 2"/>
    <property type="match status" value="1"/>
</dbReference>
<dbReference type="PANTHER" id="PTHR48083">
    <property type="entry name" value="MEDIUM-CHAIN SPECIFIC ACYL-COA DEHYDROGENASE, MITOCHONDRIAL-RELATED"/>
    <property type="match status" value="1"/>
</dbReference>
<dbReference type="InterPro" id="IPR050741">
    <property type="entry name" value="Acyl-CoA_dehydrogenase"/>
</dbReference>
<name>A0A7J6LQ05_PEROL</name>
<dbReference type="InterPro" id="IPR009100">
    <property type="entry name" value="AcylCoA_DH/oxidase_NM_dom_sf"/>
</dbReference>
<evidence type="ECO:0000256" key="9">
    <source>
        <dbReference type="SAM" id="MobiDB-lite"/>
    </source>
</evidence>
<comment type="cofactor">
    <cofactor evidence="1">
        <name>FAD</name>
        <dbReference type="ChEBI" id="CHEBI:57692"/>
    </cofactor>
</comment>
<dbReference type="Pfam" id="PF00441">
    <property type="entry name" value="Acyl-CoA_dh_1"/>
    <property type="match status" value="1"/>
</dbReference>
<dbReference type="SUPFAM" id="SSF56645">
    <property type="entry name" value="Acyl-CoA dehydrogenase NM domain-like"/>
    <property type="match status" value="1"/>
</dbReference>
<evidence type="ECO:0000256" key="5">
    <source>
        <dbReference type="ARBA" id="ARBA00022827"/>
    </source>
</evidence>
<keyword evidence="6" id="KW-0560">Oxidoreductase</keyword>
<dbReference type="GO" id="GO:0033539">
    <property type="term" value="P:fatty acid beta-oxidation using acyl-CoA dehydrogenase"/>
    <property type="evidence" value="ECO:0007669"/>
    <property type="project" value="TreeGrafter"/>
</dbReference>
<evidence type="ECO:0000313" key="14">
    <source>
        <dbReference type="Proteomes" id="UP000572268"/>
    </source>
</evidence>
<evidence type="ECO:0000259" key="12">
    <source>
        <dbReference type="Pfam" id="PF02771"/>
    </source>
</evidence>
<dbReference type="GO" id="GO:0005737">
    <property type="term" value="C:cytoplasm"/>
    <property type="evidence" value="ECO:0007669"/>
    <property type="project" value="TreeGrafter"/>
</dbReference>
<evidence type="ECO:0000256" key="1">
    <source>
        <dbReference type="ARBA" id="ARBA00001974"/>
    </source>
</evidence>
<evidence type="ECO:0000259" key="10">
    <source>
        <dbReference type="Pfam" id="PF00441"/>
    </source>
</evidence>
<dbReference type="Gene3D" id="1.20.140.10">
    <property type="entry name" value="Butyryl-CoA Dehydrogenase, subunit A, domain 3"/>
    <property type="match status" value="1"/>
</dbReference>
<feature type="region of interest" description="Disordered" evidence="9">
    <location>
        <begin position="881"/>
        <end position="900"/>
    </location>
</feature>
<feature type="domain" description="Acyl-CoA oxidase/dehydrogenase middle" evidence="11">
    <location>
        <begin position="155"/>
        <end position="248"/>
    </location>
</feature>
<dbReference type="InterPro" id="IPR036250">
    <property type="entry name" value="AcylCo_DH-like_C"/>
</dbReference>
<dbReference type="InterPro" id="IPR046373">
    <property type="entry name" value="Acyl-CoA_Oxase/DH_mid-dom_sf"/>
</dbReference>
<dbReference type="InterPro" id="IPR037069">
    <property type="entry name" value="AcylCoA_DH/ox_N_sf"/>
</dbReference>
<protein>
    <submittedName>
        <fullName evidence="13">Uncharacterized protein</fullName>
    </submittedName>
</protein>
<dbReference type="Pfam" id="PF02771">
    <property type="entry name" value="Acyl-CoA_dh_N"/>
    <property type="match status" value="1"/>
</dbReference>
<reference evidence="13 14" key="1">
    <citation type="submission" date="2020-04" db="EMBL/GenBank/DDBJ databases">
        <title>Perkinsus olseni comparative genomics.</title>
        <authorList>
            <person name="Bogema D.R."/>
        </authorList>
    </citation>
    <scope>NUCLEOTIDE SEQUENCE [LARGE SCALE GENOMIC DNA]</scope>
    <source>
        <strain evidence="13">ATCC PRA-31</strain>
    </source>
</reference>
<dbReference type="GO" id="GO:0003995">
    <property type="term" value="F:acyl-CoA dehydrogenase activity"/>
    <property type="evidence" value="ECO:0007669"/>
    <property type="project" value="TreeGrafter"/>
</dbReference>
<dbReference type="PANTHER" id="PTHR48083:SF28">
    <property type="entry name" value="ACYL-COA DEHYDROGENASE FAMILY PROTEIN (AFU_ORTHOLOGUE AFUA_6G10880)-RELATED"/>
    <property type="match status" value="1"/>
</dbReference>
<comment type="similarity">
    <text evidence="2">Belongs to the CMC family.</text>
</comment>
<dbReference type="Gene3D" id="1.10.540.10">
    <property type="entry name" value="Acyl-CoA dehydrogenase/oxidase, N-terminal domain"/>
    <property type="match status" value="1"/>
</dbReference>
<dbReference type="GO" id="GO:0050660">
    <property type="term" value="F:flavin adenine dinucleotide binding"/>
    <property type="evidence" value="ECO:0007669"/>
    <property type="project" value="InterPro"/>
</dbReference>